<organism evidence="2 3">
    <name type="scientific">Shewanella polaris</name>
    <dbReference type="NCBI Taxonomy" id="2588449"/>
    <lineage>
        <taxon>Bacteria</taxon>
        <taxon>Pseudomonadati</taxon>
        <taxon>Pseudomonadota</taxon>
        <taxon>Gammaproteobacteria</taxon>
        <taxon>Alteromonadales</taxon>
        <taxon>Shewanellaceae</taxon>
        <taxon>Shewanella</taxon>
    </lineage>
</organism>
<feature type="transmembrane region" description="Helical" evidence="1">
    <location>
        <begin position="183"/>
        <end position="203"/>
    </location>
</feature>
<dbReference type="RefSeq" id="WP_140233901.1">
    <property type="nucleotide sequence ID" value="NZ_CP041036.1"/>
</dbReference>
<proteinExistence type="predicted"/>
<feature type="transmembrane region" description="Helical" evidence="1">
    <location>
        <begin position="143"/>
        <end position="163"/>
    </location>
</feature>
<protein>
    <recommendedName>
        <fullName evidence="4">DUF1624 domain-containing protein</fullName>
    </recommendedName>
</protein>
<sequence>MNRIIGLDLARGIAIFFAMTSHTFSALHYNAGLSMNLVFRTSTPLFIVVFGFFLHRIYLRKMNESGFAFIKIKLWTRAVQCYVLYALSCILLGLSMQYSIAYTLRMMIFLGGTPFTDILKYYTLILISAPYLLLFISRYGLKYAIGLSFIPHILSFFSLLKPITFIPFGHYLSAMTYGGGEIVAGPSVLHSFVFILLGFYLSVVLQNEGSRSSIIKHDKNRHILMACVVLLSSLFALYATGNMTIDDLSGMSLRNSNAYPYFLFGCLSSILFIEFSLLTAHYVKQIYLSPLLLFGSSSLILFSFGNCILYSIYDEYQFTFLLYLLILFFFYFICRINFSLKKVPSKRFQFILKYISVGYVKLLIK</sequence>
<feature type="transmembrane region" description="Helical" evidence="1">
    <location>
        <begin position="318"/>
        <end position="338"/>
    </location>
</feature>
<gene>
    <name evidence="2" type="ORF">FH971_07570</name>
</gene>
<accession>A0A4Y5YE17</accession>
<keyword evidence="3" id="KW-1185">Reference proteome</keyword>
<dbReference type="EMBL" id="CP041036">
    <property type="protein sequence ID" value="QDE30838.1"/>
    <property type="molecule type" value="Genomic_DNA"/>
</dbReference>
<dbReference type="KEGG" id="spol:FH971_07570"/>
<dbReference type="AlphaFoldDB" id="A0A4Y5YE17"/>
<feature type="transmembrane region" description="Helical" evidence="1">
    <location>
        <begin position="291"/>
        <end position="312"/>
    </location>
</feature>
<feature type="transmembrane region" description="Helical" evidence="1">
    <location>
        <begin position="37"/>
        <end position="58"/>
    </location>
</feature>
<name>A0A4Y5YE17_9GAMM</name>
<feature type="transmembrane region" description="Helical" evidence="1">
    <location>
        <begin position="79"/>
        <end position="98"/>
    </location>
</feature>
<feature type="transmembrane region" description="Helical" evidence="1">
    <location>
        <begin position="12"/>
        <end position="31"/>
    </location>
</feature>
<feature type="transmembrane region" description="Helical" evidence="1">
    <location>
        <begin position="261"/>
        <end position="279"/>
    </location>
</feature>
<dbReference type="Pfam" id="PF10129">
    <property type="entry name" value="OpgC_C"/>
    <property type="match status" value="1"/>
</dbReference>
<dbReference type="InterPro" id="IPR014550">
    <property type="entry name" value="UCP028704_OpgC"/>
</dbReference>
<keyword evidence="1" id="KW-0812">Transmembrane</keyword>
<evidence type="ECO:0000313" key="2">
    <source>
        <dbReference type="EMBL" id="QDE30838.1"/>
    </source>
</evidence>
<evidence type="ECO:0008006" key="4">
    <source>
        <dbReference type="Google" id="ProtNLM"/>
    </source>
</evidence>
<keyword evidence="1" id="KW-0472">Membrane</keyword>
<keyword evidence="1" id="KW-1133">Transmembrane helix</keyword>
<feature type="transmembrane region" description="Helical" evidence="1">
    <location>
        <begin position="118"/>
        <end position="136"/>
    </location>
</feature>
<dbReference type="Proteomes" id="UP000319809">
    <property type="component" value="Chromosome"/>
</dbReference>
<evidence type="ECO:0000256" key="1">
    <source>
        <dbReference type="SAM" id="Phobius"/>
    </source>
</evidence>
<evidence type="ECO:0000313" key="3">
    <source>
        <dbReference type="Proteomes" id="UP000319809"/>
    </source>
</evidence>
<feature type="transmembrane region" description="Helical" evidence="1">
    <location>
        <begin position="223"/>
        <end position="241"/>
    </location>
</feature>
<reference evidence="2 3" key="1">
    <citation type="submission" date="2019-06" db="EMBL/GenBank/DDBJ databases">
        <title>The genome of Shewanella sp. SM1901.</title>
        <authorList>
            <person name="Cha Q."/>
        </authorList>
    </citation>
    <scope>NUCLEOTIDE SEQUENCE [LARGE SCALE GENOMIC DNA]</scope>
    <source>
        <strain evidence="2 3">SM1901</strain>
    </source>
</reference>